<accession>A0A316W3D6</accession>
<dbReference type="GeneID" id="37039217"/>
<sequence>MLALALETRRVPSASGGLVPEHGDVDSVRECDGRVRVSSNRQKRPSEVDTLPRYASRSRCTRYALRAPVRSASDETTLPSDDDGDAKSYPIATKEASTGGDIVDERVPWYPKLRRALDRAVHAIPIATVNSTCSTHLVGRSSGSGLLGGGSLLGSSSSSRHFGYCLSGSLEVCKT</sequence>
<dbReference type="EMBL" id="KZ819364">
    <property type="protein sequence ID" value="PWN44024.1"/>
    <property type="molecule type" value="Genomic_DNA"/>
</dbReference>
<feature type="region of interest" description="Disordered" evidence="1">
    <location>
        <begin position="1"/>
        <end position="53"/>
    </location>
</feature>
<feature type="compositionally biased region" description="Basic and acidic residues" evidence="1">
    <location>
        <begin position="21"/>
        <end position="35"/>
    </location>
</feature>
<evidence type="ECO:0000313" key="2">
    <source>
        <dbReference type="EMBL" id="PWN44024.1"/>
    </source>
</evidence>
<dbReference type="InParanoid" id="A0A316W3D6"/>
<feature type="region of interest" description="Disordered" evidence="1">
    <location>
        <begin position="66"/>
        <end position="93"/>
    </location>
</feature>
<proteinExistence type="predicted"/>
<dbReference type="Proteomes" id="UP000245783">
    <property type="component" value="Unassembled WGS sequence"/>
</dbReference>
<evidence type="ECO:0000313" key="3">
    <source>
        <dbReference type="Proteomes" id="UP000245783"/>
    </source>
</evidence>
<dbReference type="AlphaFoldDB" id="A0A316W3D6"/>
<gene>
    <name evidence="2" type="ORF">IE81DRAFT_44214</name>
</gene>
<evidence type="ECO:0000256" key="1">
    <source>
        <dbReference type="SAM" id="MobiDB-lite"/>
    </source>
</evidence>
<dbReference type="RefSeq" id="XP_025371184.1">
    <property type="nucleotide sequence ID" value="XM_025517347.1"/>
</dbReference>
<protein>
    <submittedName>
        <fullName evidence="2">Uncharacterized protein</fullName>
    </submittedName>
</protein>
<organism evidence="2 3">
    <name type="scientific">Ceraceosorus guamensis</name>
    <dbReference type="NCBI Taxonomy" id="1522189"/>
    <lineage>
        <taxon>Eukaryota</taxon>
        <taxon>Fungi</taxon>
        <taxon>Dikarya</taxon>
        <taxon>Basidiomycota</taxon>
        <taxon>Ustilaginomycotina</taxon>
        <taxon>Exobasidiomycetes</taxon>
        <taxon>Ceraceosorales</taxon>
        <taxon>Ceraceosoraceae</taxon>
        <taxon>Ceraceosorus</taxon>
    </lineage>
</organism>
<name>A0A316W3D6_9BASI</name>
<reference evidence="2 3" key="1">
    <citation type="journal article" date="2018" name="Mol. Biol. Evol.">
        <title>Broad Genomic Sampling Reveals a Smut Pathogenic Ancestry of the Fungal Clade Ustilaginomycotina.</title>
        <authorList>
            <person name="Kijpornyongpan T."/>
            <person name="Mondo S.J."/>
            <person name="Barry K."/>
            <person name="Sandor L."/>
            <person name="Lee J."/>
            <person name="Lipzen A."/>
            <person name="Pangilinan J."/>
            <person name="LaButti K."/>
            <person name="Hainaut M."/>
            <person name="Henrissat B."/>
            <person name="Grigoriev I.V."/>
            <person name="Spatafora J.W."/>
            <person name="Aime M.C."/>
        </authorList>
    </citation>
    <scope>NUCLEOTIDE SEQUENCE [LARGE SCALE GENOMIC DNA]</scope>
    <source>
        <strain evidence="2 3">MCA 4658</strain>
    </source>
</reference>
<keyword evidence="3" id="KW-1185">Reference proteome</keyword>